<dbReference type="EnsemblMetazoa" id="AALB009555-RA">
    <property type="protein sequence ID" value="AALB009555-PA"/>
    <property type="gene ID" value="AALB009555"/>
</dbReference>
<dbReference type="VEuPathDB" id="VectorBase:AALB009555"/>
<evidence type="ECO:0000313" key="3">
    <source>
        <dbReference type="EnsemblMetazoa" id="AALB009555-PA"/>
    </source>
</evidence>
<dbReference type="AlphaFoldDB" id="A0A182FSM5"/>
<proteinExistence type="predicted"/>
<protein>
    <submittedName>
        <fullName evidence="3">Uncharacterized protein</fullName>
    </submittedName>
</protein>
<feature type="region of interest" description="Disordered" evidence="1">
    <location>
        <begin position="217"/>
        <end position="264"/>
    </location>
</feature>
<keyword evidence="2" id="KW-0472">Membrane</keyword>
<feature type="region of interest" description="Disordered" evidence="1">
    <location>
        <begin position="129"/>
        <end position="151"/>
    </location>
</feature>
<dbReference type="Proteomes" id="UP000069272">
    <property type="component" value="Chromosome 2R"/>
</dbReference>
<feature type="compositionally biased region" description="Low complexity" evidence="1">
    <location>
        <begin position="217"/>
        <end position="230"/>
    </location>
</feature>
<dbReference type="VEuPathDB" id="VectorBase:AALB20_036357"/>
<feature type="transmembrane region" description="Helical" evidence="2">
    <location>
        <begin position="379"/>
        <end position="399"/>
    </location>
</feature>
<keyword evidence="2" id="KW-0812">Transmembrane</keyword>
<name>A0A182FSM5_ANOAL</name>
<feature type="compositionally biased region" description="Low complexity" evidence="1">
    <location>
        <begin position="188"/>
        <end position="204"/>
    </location>
</feature>
<feature type="compositionally biased region" description="Low complexity" evidence="1">
    <location>
        <begin position="134"/>
        <end position="151"/>
    </location>
</feature>
<evidence type="ECO:0000313" key="4">
    <source>
        <dbReference type="Proteomes" id="UP000069272"/>
    </source>
</evidence>
<reference evidence="3" key="2">
    <citation type="submission" date="2022-08" db="UniProtKB">
        <authorList>
            <consortium name="EnsemblMetazoa"/>
        </authorList>
    </citation>
    <scope>IDENTIFICATION</scope>
    <source>
        <strain evidence="3">STECLA/ALBI9_A</strain>
    </source>
</reference>
<keyword evidence="2" id="KW-1133">Transmembrane helix</keyword>
<feature type="compositionally biased region" description="Basic residues" evidence="1">
    <location>
        <begin position="231"/>
        <end position="240"/>
    </location>
</feature>
<sequence>MCSPQIASLYHHPNHHLHQHLHQQSVDGLASAAPVATIYAATAAAPSVTSSGTDSVLSSEFGNTASYAGTTNAFSCSQQFCYCGHCYPAQSVYLSPPIIATGATSATSAVAPAITPPHPVAPLSVLSQHPQLHSSGGTNSRSSSCTDPSSGSSELSYYSASTTATAAPYHTYPQLFSPVLNPHHHQSPHPLLLQHHQQQQQQLHTLAQQQFQLSRHYHQLQQQQQQSQHQHTYHHLHHQQHQQVRQFDRNRSSNSSSSSSATTCSKTLSMVSMSTIHDPSGPPAVPGPPMALAVPSVFLPDNGGSQPVLYQPAAMSLQPMALAHTLPVGQRYAHNIIPDGFRSDCSICCCIMSWAGAPIMVLSRDPEADSTPPGDQRRATVGVVVVAVAFVYGMGTVSVRHLTKRRHHHAVLYLCIRCSFTDCESVPISGPLRTRTEAYDGAQITSSRVHHLAHAKMPGVVHRPAHAATAQQHLLLVPEGN</sequence>
<keyword evidence="4" id="KW-1185">Reference proteome</keyword>
<feature type="region of interest" description="Disordered" evidence="1">
    <location>
        <begin position="177"/>
        <end position="204"/>
    </location>
</feature>
<organism evidence="3 4">
    <name type="scientific">Anopheles albimanus</name>
    <name type="common">New world malaria mosquito</name>
    <dbReference type="NCBI Taxonomy" id="7167"/>
    <lineage>
        <taxon>Eukaryota</taxon>
        <taxon>Metazoa</taxon>
        <taxon>Ecdysozoa</taxon>
        <taxon>Arthropoda</taxon>
        <taxon>Hexapoda</taxon>
        <taxon>Insecta</taxon>
        <taxon>Pterygota</taxon>
        <taxon>Neoptera</taxon>
        <taxon>Endopterygota</taxon>
        <taxon>Diptera</taxon>
        <taxon>Nematocera</taxon>
        <taxon>Culicoidea</taxon>
        <taxon>Culicidae</taxon>
        <taxon>Anophelinae</taxon>
        <taxon>Anopheles</taxon>
    </lineage>
</organism>
<accession>A0A182FSM5</accession>
<evidence type="ECO:0000256" key="2">
    <source>
        <dbReference type="SAM" id="Phobius"/>
    </source>
</evidence>
<reference evidence="3 4" key="1">
    <citation type="journal article" date="2017" name="G3 (Bethesda)">
        <title>The Physical Genome Mapping of Anopheles albimanus Corrected Scaffold Misassemblies and Identified Interarm Rearrangements in Genus Anopheles.</title>
        <authorList>
            <person name="Artemov G.N."/>
            <person name="Peery A.N."/>
            <person name="Jiang X."/>
            <person name="Tu Z."/>
            <person name="Stegniy V.N."/>
            <person name="Sharakhova M.V."/>
            <person name="Sharakhov I.V."/>
        </authorList>
    </citation>
    <scope>NUCLEOTIDE SEQUENCE [LARGE SCALE GENOMIC DNA]</scope>
    <source>
        <strain evidence="3 4">ALBI9_A</strain>
    </source>
</reference>
<evidence type="ECO:0000256" key="1">
    <source>
        <dbReference type="SAM" id="MobiDB-lite"/>
    </source>
</evidence>